<protein>
    <recommendedName>
        <fullName evidence="1">Mutator-like transposase domain-containing protein</fullName>
    </recommendedName>
</protein>
<accession>A0ABQ9H8Z2</accession>
<evidence type="ECO:0000313" key="2">
    <source>
        <dbReference type="EMBL" id="KAJ8880767.1"/>
    </source>
</evidence>
<dbReference type="EMBL" id="JARBHB010000006">
    <property type="protein sequence ID" value="KAJ8880767.1"/>
    <property type="molecule type" value="Genomic_DNA"/>
</dbReference>
<reference evidence="2 3" key="1">
    <citation type="submission" date="2023-02" db="EMBL/GenBank/DDBJ databases">
        <title>LHISI_Scaffold_Assembly.</title>
        <authorList>
            <person name="Stuart O.P."/>
            <person name="Cleave R."/>
            <person name="Magrath M.J.L."/>
            <person name="Mikheyev A.S."/>
        </authorList>
    </citation>
    <scope>NUCLEOTIDE SEQUENCE [LARGE SCALE GENOMIC DNA]</scope>
    <source>
        <strain evidence="2">Daus_M_001</strain>
        <tissue evidence="2">Leg muscle</tissue>
    </source>
</reference>
<dbReference type="Pfam" id="PF20700">
    <property type="entry name" value="Mutator"/>
    <property type="match status" value="1"/>
</dbReference>
<evidence type="ECO:0000313" key="3">
    <source>
        <dbReference type="Proteomes" id="UP001159363"/>
    </source>
</evidence>
<keyword evidence="3" id="KW-1185">Reference proteome</keyword>
<feature type="domain" description="Mutator-like transposase" evidence="1">
    <location>
        <begin position="24"/>
        <end position="90"/>
    </location>
</feature>
<evidence type="ECO:0000259" key="1">
    <source>
        <dbReference type="Pfam" id="PF20700"/>
    </source>
</evidence>
<proteinExistence type="predicted"/>
<dbReference type="InterPro" id="IPR049012">
    <property type="entry name" value="Mutator_transp_dom"/>
</dbReference>
<comment type="caution">
    <text evidence="2">The sequence shown here is derived from an EMBL/GenBank/DDBJ whole genome shotgun (WGS) entry which is preliminary data.</text>
</comment>
<sequence>MDIQFFISSLKELDSHSQMRCTLKDMDIVREKRGKDPEKMYVNTAAVSGTISSGSGHLQLEEVFSAMDVPVLSSKAFHKYHNIVFDTWEATDLE</sequence>
<name>A0ABQ9H8Z2_9NEOP</name>
<dbReference type="Proteomes" id="UP001159363">
    <property type="component" value="Chromosome 5"/>
</dbReference>
<organism evidence="2 3">
    <name type="scientific">Dryococelus australis</name>
    <dbReference type="NCBI Taxonomy" id="614101"/>
    <lineage>
        <taxon>Eukaryota</taxon>
        <taxon>Metazoa</taxon>
        <taxon>Ecdysozoa</taxon>
        <taxon>Arthropoda</taxon>
        <taxon>Hexapoda</taxon>
        <taxon>Insecta</taxon>
        <taxon>Pterygota</taxon>
        <taxon>Neoptera</taxon>
        <taxon>Polyneoptera</taxon>
        <taxon>Phasmatodea</taxon>
        <taxon>Verophasmatodea</taxon>
        <taxon>Anareolatae</taxon>
        <taxon>Phasmatidae</taxon>
        <taxon>Eurycanthinae</taxon>
        <taxon>Dryococelus</taxon>
    </lineage>
</organism>
<gene>
    <name evidence="2" type="ORF">PR048_017238</name>
</gene>